<dbReference type="EMBL" id="KV426398">
    <property type="protein sequence ID" value="KZV81363.1"/>
    <property type="molecule type" value="Genomic_DNA"/>
</dbReference>
<name>A0A165BWE0_EXIGL</name>
<feature type="region of interest" description="Disordered" evidence="1">
    <location>
        <begin position="81"/>
        <end position="100"/>
    </location>
</feature>
<organism evidence="2 3">
    <name type="scientific">Exidia glandulosa HHB12029</name>
    <dbReference type="NCBI Taxonomy" id="1314781"/>
    <lineage>
        <taxon>Eukaryota</taxon>
        <taxon>Fungi</taxon>
        <taxon>Dikarya</taxon>
        <taxon>Basidiomycota</taxon>
        <taxon>Agaricomycotina</taxon>
        <taxon>Agaricomycetes</taxon>
        <taxon>Auriculariales</taxon>
        <taxon>Exidiaceae</taxon>
        <taxon>Exidia</taxon>
    </lineage>
</organism>
<evidence type="ECO:0000313" key="3">
    <source>
        <dbReference type="Proteomes" id="UP000077266"/>
    </source>
</evidence>
<proteinExistence type="predicted"/>
<protein>
    <submittedName>
        <fullName evidence="2">Uncharacterized protein</fullName>
    </submittedName>
</protein>
<reference evidence="2 3" key="1">
    <citation type="journal article" date="2016" name="Mol. Biol. Evol.">
        <title>Comparative Genomics of Early-Diverging Mushroom-Forming Fungi Provides Insights into the Origins of Lignocellulose Decay Capabilities.</title>
        <authorList>
            <person name="Nagy L.G."/>
            <person name="Riley R."/>
            <person name="Tritt A."/>
            <person name="Adam C."/>
            <person name="Daum C."/>
            <person name="Floudas D."/>
            <person name="Sun H."/>
            <person name="Yadav J.S."/>
            <person name="Pangilinan J."/>
            <person name="Larsson K.H."/>
            <person name="Matsuura K."/>
            <person name="Barry K."/>
            <person name="Labutti K."/>
            <person name="Kuo R."/>
            <person name="Ohm R.A."/>
            <person name="Bhattacharya S.S."/>
            <person name="Shirouzu T."/>
            <person name="Yoshinaga Y."/>
            <person name="Martin F.M."/>
            <person name="Grigoriev I.V."/>
            <person name="Hibbett D.S."/>
        </authorList>
    </citation>
    <scope>NUCLEOTIDE SEQUENCE [LARGE SCALE GENOMIC DNA]</scope>
    <source>
        <strain evidence="2 3">HHB12029</strain>
    </source>
</reference>
<evidence type="ECO:0000256" key="1">
    <source>
        <dbReference type="SAM" id="MobiDB-lite"/>
    </source>
</evidence>
<accession>A0A165BWE0</accession>
<gene>
    <name evidence="2" type="ORF">EXIGLDRAFT_779823</name>
</gene>
<sequence length="100" mass="11155">MPTWEEAIQKLRGELIAQNNIDPAHIRDIRPLCRLSDHEALITKKLDTHVAIQLSLSDDITAARIIRDGVVAHSEYCRASSYRPRTRAAAAPRSPTLTVS</sequence>
<dbReference type="Proteomes" id="UP000077266">
    <property type="component" value="Unassembled WGS sequence"/>
</dbReference>
<dbReference type="InParanoid" id="A0A165BWE0"/>
<evidence type="ECO:0000313" key="2">
    <source>
        <dbReference type="EMBL" id="KZV81363.1"/>
    </source>
</evidence>
<dbReference type="AlphaFoldDB" id="A0A165BWE0"/>
<keyword evidence="3" id="KW-1185">Reference proteome</keyword>